<evidence type="ECO:0000256" key="4">
    <source>
        <dbReference type="ARBA" id="ARBA00005975"/>
    </source>
</evidence>
<gene>
    <name evidence="11" type="ORF">ILUMI_09087</name>
</gene>
<dbReference type="InterPro" id="IPR006629">
    <property type="entry name" value="LITAF"/>
</dbReference>
<evidence type="ECO:0000256" key="6">
    <source>
        <dbReference type="ARBA" id="ARBA00022833"/>
    </source>
</evidence>
<dbReference type="GO" id="GO:0008270">
    <property type="term" value="F:zinc ion binding"/>
    <property type="evidence" value="ECO:0007669"/>
    <property type="project" value="TreeGrafter"/>
</dbReference>
<keyword evidence="9" id="KW-0812">Transmembrane</keyword>
<comment type="subcellular location">
    <subcellularLocation>
        <location evidence="2">Endosome membrane</location>
        <topology evidence="2">Peripheral membrane protein</topology>
    </subcellularLocation>
    <subcellularLocation>
        <location evidence="1">Late endosome membrane</location>
    </subcellularLocation>
    <subcellularLocation>
        <location evidence="3">Lysosome membrane</location>
        <topology evidence="3">Peripheral membrane protein</topology>
        <orientation evidence="3">Cytoplasmic side</orientation>
    </subcellularLocation>
</comment>
<dbReference type="PROSITE" id="PS51837">
    <property type="entry name" value="LITAF"/>
    <property type="match status" value="1"/>
</dbReference>
<keyword evidence="5" id="KW-0479">Metal-binding</keyword>
<feature type="domain" description="LITAF" evidence="10">
    <location>
        <begin position="40"/>
        <end position="128"/>
    </location>
</feature>
<organism evidence="11 12">
    <name type="scientific">Ignelater luminosus</name>
    <name type="common">Cucubano</name>
    <name type="synonym">Pyrophorus luminosus</name>
    <dbReference type="NCBI Taxonomy" id="2038154"/>
    <lineage>
        <taxon>Eukaryota</taxon>
        <taxon>Metazoa</taxon>
        <taxon>Ecdysozoa</taxon>
        <taxon>Arthropoda</taxon>
        <taxon>Hexapoda</taxon>
        <taxon>Insecta</taxon>
        <taxon>Pterygota</taxon>
        <taxon>Neoptera</taxon>
        <taxon>Endopterygota</taxon>
        <taxon>Coleoptera</taxon>
        <taxon>Polyphaga</taxon>
        <taxon>Elateriformia</taxon>
        <taxon>Elateroidea</taxon>
        <taxon>Elateridae</taxon>
        <taxon>Agrypninae</taxon>
        <taxon>Pyrophorini</taxon>
        <taxon>Ignelater</taxon>
    </lineage>
</organism>
<dbReference type="EMBL" id="VTPC01004480">
    <property type="protein sequence ID" value="KAF2897087.1"/>
    <property type="molecule type" value="Genomic_DNA"/>
</dbReference>
<feature type="transmembrane region" description="Helical" evidence="9">
    <location>
        <begin position="85"/>
        <end position="106"/>
    </location>
</feature>
<dbReference type="AlphaFoldDB" id="A0A8K0GCS6"/>
<keyword evidence="9" id="KW-1133">Transmembrane helix</keyword>
<evidence type="ECO:0000256" key="5">
    <source>
        <dbReference type="ARBA" id="ARBA00022723"/>
    </source>
</evidence>
<evidence type="ECO:0000313" key="11">
    <source>
        <dbReference type="EMBL" id="KAF2897087.1"/>
    </source>
</evidence>
<dbReference type="PANTHER" id="PTHR23292:SF14">
    <property type="entry name" value="FI16615P1-RELATED"/>
    <property type="match status" value="1"/>
</dbReference>
<evidence type="ECO:0000256" key="3">
    <source>
        <dbReference type="ARBA" id="ARBA00004630"/>
    </source>
</evidence>
<evidence type="ECO:0000256" key="8">
    <source>
        <dbReference type="SAM" id="MobiDB-lite"/>
    </source>
</evidence>
<sequence>MSVDNMENNETPKPQIKSSSPQLVKVACENSRLNNAQHKSNTVVITGGPNVILADFGPEPQILKCPYCYNFISTRVRSAATTKTHLWAVLLCMCCCWLCSCCPYLIDSCQDRNHYCSHCNAYLGSYRT</sequence>
<evidence type="ECO:0000256" key="9">
    <source>
        <dbReference type="SAM" id="Phobius"/>
    </source>
</evidence>
<dbReference type="OrthoDB" id="5599753at2759"/>
<keyword evidence="6" id="KW-0862">Zinc</keyword>
<dbReference type="PANTHER" id="PTHR23292">
    <property type="entry name" value="LIPOPOLYSACCHARIDE-INDUCED TUMOR NECROSIS FACTOR-ALPHA FACTOR"/>
    <property type="match status" value="1"/>
</dbReference>
<evidence type="ECO:0000256" key="2">
    <source>
        <dbReference type="ARBA" id="ARBA00004481"/>
    </source>
</evidence>
<evidence type="ECO:0000256" key="1">
    <source>
        <dbReference type="ARBA" id="ARBA00004414"/>
    </source>
</evidence>
<dbReference type="SMART" id="SM00714">
    <property type="entry name" value="LITAF"/>
    <property type="match status" value="1"/>
</dbReference>
<evidence type="ECO:0000256" key="7">
    <source>
        <dbReference type="ARBA" id="ARBA00023136"/>
    </source>
</evidence>
<feature type="region of interest" description="Disordered" evidence="8">
    <location>
        <begin position="1"/>
        <end position="22"/>
    </location>
</feature>
<proteinExistence type="inferred from homology"/>
<dbReference type="GO" id="GO:0031902">
    <property type="term" value="C:late endosome membrane"/>
    <property type="evidence" value="ECO:0007669"/>
    <property type="project" value="UniProtKB-SubCell"/>
</dbReference>
<name>A0A8K0GCS6_IGNLU</name>
<protein>
    <recommendedName>
        <fullName evidence="10">LITAF domain-containing protein</fullName>
    </recommendedName>
</protein>
<comment type="caution">
    <text evidence="11">The sequence shown here is derived from an EMBL/GenBank/DDBJ whole genome shotgun (WGS) entry which is preliminary data.</text>
</comment>
<dbReference type="Pfam" id="PF10601">
    <property type="entry name" value="zf-LITAF-like"/>
    <property type="match status" value="1"/>
</dbReference>
<reference evidence="11" key="1">
    <citation type="submission" date="2019-08" db="EMBL/GenBank/DDBJ databases">
        <title>The genome of the North American firefly Photinus pyralis.</title>
        <authorList>
            <consortium name="Photinus pyralis genome working group"/>
            <person name="Fallon T.R."/>
            <person name="Sander Lower S.E."/>
            <person name="Weng J.-K."/>
        </authorList>
    </citation>
    <scope>NUCLEOTIDE SEQUENCE</scope>
    <source>
        <strain evidence="11">TRF0915ILg1</strain>
        <tissue evidence="11">Whole body</tissue>
    </source>
</reference>
<comment type="similarity">
    <text evidence="4">Belongs to the CDIP1/LITAF family.</text>
</comment>
<keyword evidence="12" id="KW-1185">Reference proteome</keyword>
<evidence type="ECO:0000313" key="12">
    <source>
        <dbReference type="Proteomes" id="UP000801492"/>
    </source>
</evidence>
<accession>A0A8K0GCS6</accession>
<dbReference type="Proteomes" id="UP000801492">
    <property type="component" value="Unassembled WGS sequence"/>
</dbReference>
<dbReference type="GO" id="GO:0005765">
    <property type="term" value="C:lysosomal membrane"/>
    <property type="evidence" value="ECO:0007669"/>
    <property type="project" value="UniProtKB-SubCell"/>
</dbReference>
<evidence type="ECO:0000259" key="10">
    <source>
        <dbReference type="PROSITE" id="PS51837"/>
    </source>
</evidence>
<keyword evidence="7 9" id="KW-0472">Membrane</keyword>
<dbReference type="InterPro" id="IPR037519">
    <property type="entry name" value="LITAF_fam"/>
</dbReference>